<protein>
    <recommendedName>
        <fullName evidence="1">DUF659 domain-containing protein</fullName>
    </recommendedName>
</protein>
<dbReference type="InterPro" id="IPR012337">
    <property type="entry name" value="RNaseH-like_sf"/>
</dbReference>
<dbReference type="SUPFAM" id="SSF53098">
    <property type="entry name" value="Ribonuclease H-like"/>
    <property type="match status" value="1"/>
</dbReference>
<dbReference type="AlphaFoldDB" id="A0A371HVV8"/>
<dbReference type="InterPro" id="IPR007021">
    <property type="entry name" value="DUF659"/>
</dbReference>
<keyword evidence="3" id="KW-1185">Reference proteome</keyword>
<comment type="caution">
    <text evidence="2">The sequence shown here is derived from an EMBL/GenBank/DDBJ whole genome shotgun (WGS) entry which is preliminary data.</text>
</comment>
<name>A0A371HVV8_MUCPR</name>
<dbReference type="EMBL" id="QJKJ01001582">
    <property type="protein sequence ID" value="RDY06920.1"/>
    <property type="molecule type" value="Genomic_DNA"/>
</dbReference>
<organism evidence="2 3">
    <name type="scientific">Mucuna pruriens</name>
    <name type="common">Velvet bean</name>
    <name type="synonym">Dolichos pruriens</name>
    <dbReference type="NCBI Taxonomy" id="157652"/>
    <lineage>
        <taxon>Eukaryota</taxon>
        <taxon>Viridiplantae</taxon>
        <taxon>Streptophyta</taxon>
        <taxon>Embryophyta</taxon>
        <taxon>Tracheophyta</taxon>
        <taxon>Spermatophyta</taxon>
        <taxon>Magnoliopsida</taxon>
        <taxon>eudicotyledons</taxon>
        <taxon>Gunneridae</taxon>
        <taxon>Pentapetalae</taxon>
        <taxon>rosids</taxon>
        <taxon>fabids</taxon>
        <taxon>Fabales</taxon>
        <taxon>Fabaceae</taxon>
        <taxon>Papilionoideae</taxon>
        <taxon>50 kb inversion clade</taxon>
        <taxon>NPAAA clade</taxon>
        <taxon>indigoferoid/millettioid clade</taxon>
        <taxon>Phaseoleae</taxon>
        <taxon>Mucuna</taxon>
    </lineage>
</organism>
<dbReference type="PANTHER" id="PTHR32166">
    <property type="entry name" value="OSJNBA0013A04.12 PROTEIN"/>
    <property type="match status" value="1"/>
</dbReference>
<accession>A0A371HVV8</accession>
<evidence type="ECO:0000313" key="2">
    <source>
        <dbReference type="EMBL" id="RDY06920.1"/>
    </source>
</evidence>
<evidence type="ECO:0000259" key="1">
    <source>
        <dbReference type="Pfam" id="PF04937"/>
    </source>
</evidence>
<dbReference type="PANTHER" id="PTHR32166:SF74">
    <property type="entry name" value="OS05G0256350 PROTEIN"/>
    <property type="match status" value="1"/>
</dbReference>
<feature type="domain" description="DUF659" evidence="1">
    <location>
        <begin position="1"/>
        <end position="73"/>
    </location>
</feature>
<feature type="non-terminal residue" evidence="2">
    <location>
        <position position="1"/>
    </location>
</feature>
<evidence type="ECO:0000313" key="3">
    <source>
        <dbReference type="Proteomes" id="UP000257109"/>
    </source>
</evidence>
<sequence>MFVKSIDAFKFMKTENKVYQLLNSFVEEIGEKNIIQEVTNNGSNYVVTGKLLQATRTKLFWTLCVAHCLDLML</sequence>
<dbReference type="Pfam" id="PF04937">
    <property type="entry name" value="DUF659"/>
    <property type="match status" value="1"/>
</dbReference>
<proteinExistence type="predicted"/>
<dbReference type="Proteomes" id="UP000257109">
    <property type="component" value="Unassembled WGS sequence"/>
</dbReference>
<reference evidence="2" key="1">
    <citation type="submission" date="2018-05" db="EMBL/GenBank/DDBJ databases">
        <title>Draft genome of Mucuna pruriens seed.</title>
        <authorList>
            <person name="Nnadi N.E."/>
            <person name="Vos R."/>
            <person name="Hasami M.H."/>
            <person name="Devisetty U.K."/>
            <person name="Aguiy J.C."/>
        </authorList>
    </citation>
    <scope>NUCLEOTIDE SEQUENCE [LARGE SCALE GENOMIC DNA]</scope>
    <source>
        <strain evidence="2">JCA_2017</strain>
    </source>
</reference>
<gene>
    <name evidence="2" type="ORF">CR513_09035</name>
</gene>
<dbReference type="OrthoDB" id="2442898at2759"/>